<dbReference type="CDD" id="cd14686">
    <property type="entry name" value="bZIP"/>
    <property type="match status" value="1"/>
</dbReference>
<evidence type="ECO:0008006" key="3">
    <source>
        <dbReference type="Google" id="ProtNLM"/>
    </source>
</evidence>
<comment type="caution">
    <text evidence="1">The sequence shown here is derived from an EMBL/GenBank/DDBJ whole genome shotgun (WGS) entry which is preliminary data.</text>
</comment>
<keyword evidence="2" id="KW-1185">Reference proteome</keyword>
<dbReference type="OrthoDB" id="118383at2759"/>
<evidence type="ECO:0000313" key="2">
    <source>
        <dbReference type="Proteomes" id="UP000198211"/>
    </source>
</evidence>
<evidence type="ECO:0000313" key="1">
    <source>
        <dbReference type="EMBL" id="OWZ08235.1"/>
    </source>
</evidence>
<dbReference type="EMBL" id="NBNE01003226">
    <property type="protein sequence ID" value="OWZ08235.1"/>
    <property type="molecule type" value="Genomic_DNA"/>
</dbReference>
<organism evidence="1 2">
    <name type="scientific">Phytophthora megakarya</name>
    <dbReference type="NCBI Taxonomy" id="4795"/>
    <lineage>
        <taxon>Eukaryota</taxon>
        <taxon>Sar</taxon>
        <taxon>Stramenopiles</taxon>
        <taxon>Oomycota</taxon>
        <taxon>Peronosporomycetes</taxon>
        <taxon>Peronosporales</taxon>
        <taxon>Peronosporaceae</taxon>
        <taxon>Phytophthora</taxon>
    </lineage>
</organism>
<gene>
    <name evidence="1" type="ORF">PHMEG_00019258</name>
</gene>
<reference evidence="2" key="1">
    <citation type="submission" date="2017-03" db="EMBL/GenBank/DDBJ databases">
        <title>Phytopthora megakarya and P. palmivora, two closely related causual agents of cacao black pod achieved similar genome size and gene model numbers by different mechanisms.</title>
        <authorList>
            <person name="Ali S."/>
            <person name="Shao J."/>
            <person name="Larry D.J."/>
            <person name="Kronmiller B."/>
            <person name="Shen D."/>
            <person name="Strem M.D."/>
            <person name="Melnick R.L."/>
            <person name="Guiltinan M.J."/>
            <person name="Tyler B.M."/>
            <person name="Meinhardt L.W."/>
            <person name="Bailey B.A."/>
        </authorList>
    </citation>
    <scope>NUCLEOTIDE SEQUENCE [LARGE SCALE GENOMIC DNA]</scope>
    <source>
        <strain evidence="2">zdho120</strain>
    </source>
</reference>
<dbReference type="AlphaFoldDB" id="A0A225VSD4"/>
<name>A0A225VSD4_9STRA</name>
<sequence>MERTHAVITTKQHIQRPRYAYPVQVKSTTPQSPVAHTILAEPTHSFDLVPSVSAALDAKLEARRARGRLSTQRYRKKQANKVTTLYRDISLLLHEIQACKMRISDHWIHMVVNPKAWGVVVEYYCLLGRGVNNSFLTKFSTSRSPSAHQSPVHVETLHEYFQTILMPNVISCGGVGVEAHLTEWMRISTMFPDFNMKIVRMEKGANSEVVVTSKTALTFSENTFRNAFPHVSNNDYMIQIAEKLWGKTLEIRTVAHFIWDEKMDRFDEIRFEADLISPMLRVLGSLDLVACMFESALVSPEGKPV</sequence>
<accession>A0A225VSD4</accession>
<proteinExistence type="predicted"/>
<protein>
    <recommendedName>
        <fullName evidence="3">Bzip transcription factor</fullName>
    </recommendedName>
</protein>
<dbReference type="Proteomes" id="UP000198211">
    <property type="component" value="Unassembled WGS sequence"/>
</dbReference>